<dbReference type="AlphaFoldDB" id="A0A1Q2SK00"/>
<name>A0A1Q2SK00_9GAMM</name>
<evidence type="ECO:0000313" key="4">
    <source>
        <dbReference type="Proteomes" id="UP000243679"/>
    </source>
</evidence>
<accession>A0A1Q2SK00</accession>
<gene>
    <name evidence="3" type="ORF">TAO_0073</name>
</gene>
<dbReference type="NCBIfam" id="TIGR00251">
    <property type="entry name" value="DUF167 family protein"/>
    <property type="match status" value="1"/>
</dbReference>
<dbReference type="EMBL" id="AP014836">
    <property type="protein sequence ID" value="BAW79443.1"/>
    <property type="molecule type" value="Genomic_DNA"/>
</dbReference>
<dbReference type="Proteomes" id="UP000243679">
    <property type="component" value="Chromosome"/>
</dbReference>
<dbReference type="OrthoDB" id="9800587at2"/>
<evidence type="ECO:0000256" key="2">
    <source>
        <dbReference type="HAMAP-Rule" id="MF_00634"/>
    </source>
</evidence>
<dbReference type="HAMAP" id="MF_00634">
    <property type="entry name" value="UPF0235"/>
    <property type="match status" value="1"/>
</dbReference>
<dbReference type="GO" id="GO:0005737">
    <property type="term" value="C:cytoplasm"/>
    <property type="evidence" value="ECO:0007669"/>
    <property type="project" value="TreeGrafter"/>
</dbReference>
<dbReference type="InterPro" id="IPR003746">
    <property type="entry name" value="DUF167"/>
</dbReference>
<sequence length="102" mass="11827">MANSWYLWDQDSLIIQVRLQPRASRDEIIGLYKDQLKIRITTPPIAGKANAYLIQFLAKFFHTNKDRIHLLSGATSQNKRIRIKNPDKLLLNTVLQKANIKL</sequence>
<dbReference type="RefSeq" id="WP_096526107.1">
    <property type="nucleotide sequence ID" value="NZ_AP014836.1"/>
</dbReference>
<dbReference type="PANTHER" id="PTHR13420">
    <property type="entry name" value="UPF0235 PROTEIN C15ORF40"/>
    <property type="match status" value="1"/>
</dbReference>
<evidence type="ECO:0000313" key="3">
    <source>
        <dbReference type="EMBL" id="BAW79443.1"/>
    </source>
</evidence>
<evidence type="ECO:0000256" key="1">
    <source>
        <dbReference type="ARBA" id="ARBA00010364"/>
    </source>
</evidence>
<proteinExistence type="inferred from homology"/>
<dbReference type="KEGG" id="ntt:TAO_0073"/>
<dbReference type="SUPFAM" id="SSF69786">
    <property type="entry name" value="YggU-like"/>
    <property type="match status" value="1"/>
</dbReference>
<comment type="similarity">
    <text evidence="1 2">Belongs to the UPF0235 family.</text>
</comment>
<dbReference type="InterPro" id="IPR036591">
    <property type="entry name" value="YggU-like_sf"/>
</dbReference>
<dbReference type="Gene3D" id="3.30.1200.10">
    <property type="entry name" value="YggU-like"/>
    <property type="match status" value="1"/>
</dbReference>
<protein>
    <recommendedName>
        <fullName evidence="2">UPF0235 protein TAO_0073</fullName>
    </recommendedName>
</protein>
<dbReference type="SMART" id="SM01152">
    <property type="entry name" value="DUF167"/>
    <property type="match status" value="1"/>
</dbReference>
<dbReference type="PANTHER" id="PTHR13420:SF7">
    <property type="entry name" value="UPF0235 PROTEIN C15ORF40"/>
    <property type="match status" value="1"/>
</dbReference>
<keyword evidence="4" id="KW-1185">Reference proteome</keyword>
<organism evidence="3 4">
    <name type="scientific">Candidatus Nitrosoglobus terrae</name>
    <dbReference type="NCBI Taxonomy" id="1630141"/>
    <lineage>
        <taxon>Bacteria</taxon>
        <taxon>Pseudomonadati</taxon>
        <taxon>Pseudomonadota</taxon>
        <taxon>Gammaproteobacteria</taxon>
        <taxon>Chromatiales</taxon>
        <taxon>Chromatiaceae</taxon>
        <taxon>Candidatus Nitrosoglobus</taxon>
    </lineage>
</organism>
<reference evidence="3 4" key="1">
    <citation type="journal article" date="2017" name="ISME J.">
        <title>An acid-tolerant ammonia-oxidizing ?-proteobacterium from soil.</title>
        <authorList>
            <person name="Hayatsu M."/>
            <person name="Tago K."/>
            <person name="Uchiyama I."/>
            <person name="Toyoda A."/>
            <person name="Wang Y."/>
            <person name="Shimomura Y."/>
            <person name="Okubo T."/>
            <person name="Kurisu F."/>
            <person name="Hirono Y."/>
            <person name="Nonaka K."/>
            <person name="Akiyama H."/>
            <person name="Itoh T."/>
            <person name="Takami H."/>
        </authorList>
    </citation>
    <scope>NUCLEOTIDE SEQUENCE [LARGE SCALE GENOMIC DNA]</scope>
    <source>
        <strain evidence="3 4">TAO100</strain>
    </source>
</reference>
<dbReference type="Pfam" id="PF02594">
    <property type="entry name" value="DUF167"/>
    <property type="match status" value="1"/>
</dbReference>